<evidence type="ECO:0000313" key="2">
    <source>
        <dbReference type="EMBL" id="KAK6516497.1"/>
    </source>
</evidence>
<gene>
    <name evidence="2" type="ORF">TWF506_006404</name>
</gene>
<evidence type="ECO:0000313" key="3">
    <source>
        <dbReference type="Proteomes" id="UP001307849"/>
    </source>
</evidence>
<dbReference type="EMBL" id="JAVHJM010000003">
    <property type="protein sequence ID" value="KAK6516497.1"/>
    <property type="molecule type" value="Genomic_DNA"/>
</dbReference>
<feature type="region of interest" description="Disordered" evidence="1">
    <location>
        <begin position="175"/>
        <end position="204"/>
    </location>
</feature>
<dbReference type="AlphaFoldDB" id="A0AAN8RUK7"/>
<keyword evidence="3" id="KW-1185">Reference proteome</keyword>
<reference evidence="2 3" key="1">
    <citation type="submission" date="2019-10" db="EMBL/GenBank/DDBJ databases">
        <authorList>
            <person name="Palmer J.M."/>
        </authorList>
    </citation>
    <scope>NUCLEOTIDE SEQUENCE [LARGE SCALE GENOMIC DNA]</scope>
    <source>
        <strain evidence="2 3">TWF506</strain>
    </source>
</reference>
<protein>
    <submittedName>
        <fullName evidence="2">Uncharacterized protein</fullName>
    </submittedName>
</protein>
<accession>A0AAN8RUK7</accession>
<proteinExistence type="predicted"/>
<organism evidence="2 3">
    <name type="scientific">Arthrobotrys conoides</name>
    <dbReference type="NCBI Taxonomy" id="74498"/>
    <lineage>
        <taxon>Eukaryota</taxon>
        <taxon>Fungi</taxon>
        <taxon>Dikarya</taxon>
        <taxon>Ascomycota</taxon>
        <taxon>Pezizomycotina</taxon>
        <taxon>Orbiliomycetes</taxon>
        <taxon>Orbiliales</taxon>
        <taxon>Orbiliaceae</taxon>
        <taxon>Arthrobotrys</taxon>
    </lineage>
</organism>
<name>A0AAN8RUK7_9PEZI</name>
<sequence length="204" mass="22657">MHTHNNHAGFGVVETLENLILDFVEAKDSLDEKWVICEILGYFFRTNHASLLFGVDDAERVNVLCVTLVRLFMSTLAALEHENLLGPNSRVKNLGTIMGLWMLAKSLFNGQGCVEADEDEVIESLGPKKDKKQWVPSSYAGVVLAYARNYNITLLARSGIETVIELCEEEMATEDVDLPVPESNSGPKADPFSFTSGLRKYKSD</sequence>
<evidence type="ECO:0000256" key="1">
    <source>
        <dbReference type="SAM" id="MobiDB-lite"/>
    </source>
</evidence>
<comment type="caution">
    <text evidence="2">The sequence shown here is derived from an EMBL/GenBank/DDBJ whole genome shotgun (WGS) entry which is preliminary data.</text>
</comment>
<dbReference type="Proteomes" id="UP001307849">
    <property type="component" value="Unassembled WGS sequence"/>
</dbReference>